<dbReference type="PROSITE" id="PS50011">
    <property type="entry name" value="PROTEIN_KINASE_DOM"/>
    <property type="match status" value="1"/>
</dbReference>
<dbReference type="SMART" id="SM00220">
    <property type="entry name" value="S_TKc"/>
    <property type="match status" value="1"/>
</dbReference>
<evidence type="ECO:0000256" key="5">
    <source>
        <dbReference type="ARBA" id="ARBA00022840"/>
    </source>
</evidence>
<dbReference type="InterPro" id="IPR000719">
    <property type="entry name" value="Prot_kinase_dom"/>
</dbReference>
<dbReference type="Gene3D" id="1.10.510.10">
    <property type="entry name" value="Transferase(Phosphotransferase) domain 1"/>
    <property type="match status" value="1"/>
</dbReference>
<comment type="caution">
    <text evidence="10">The sequence shown here is derived from an EMBL/GenBank/DDBJ whole genome shotgun (WGS) entry which is preliminary data.</text>
</comment>
<dbReference type="CDD" id="cd06577">
    <property type="entry name" value="PASTA_pknB"/>
    <property type="match status" value="2"/>
</dbReference>
<dbReference type="PROSITE" id="PS51178">
    <property type="entry name" value="PASTA"/>
    <property type="match status" value="2"/>
</dbReference>
<evidence type="ECO:0000256" key="7">
    <source>
        <dbReference type="SAM" id="Phobius"/>
    </source>
</evidence>
<dbReference type="InterPro" id="IPR011009">
    <property type="entry name" value="Kinase-like_dom_sf"/>
</dbReference>
<evidence type="ECO:0000256" key="3">
    <source>
        <dbReference type="ARBA" id="ARBA00022741"/>
    </source>
</evidence>
<keyword evidence="11" id="KW-1185">Reference proteome</keyword>
<evidence type="ECO:0000313" key="11">
    <source>
        <dbReference type="Proteomes" id="UP001477672"/>
    </source>
</evidence>
<evidence type="ECO:0000256" key="4">
    <source>
        <dbReference type="ARBA" id="ARBA00022777"/>
    </source>
</evidence>
<accession>A0ABV1GIB7</accession>
<feature type="domain" description="PASTA" evidence="9">
    <location>
        <begin position="466"/>
        <end position="536"/>
    </location>
</feature>
<dbReference type="CDD" id="cd14014">
    <property type="entry name" value="STKc_PknB_like"/>
    <property type="match status" value="1"/>
</dbReference>
<dbReference type="Pfam" id="PF00069">
    <property type="entry name" value="Pkinase"/>
    <property type="match status" value="1"/>
</dbReference>
<evidence type="ECO:0000256" key="6">
    <source>
        <dbReference type="SAM" id="MobiDB-lite"/>
    </source>
</evidence>
<reference evidence="10 11" key="1">
    <citation type="submission" date="2024-03" db="EMBL/GenBank/DDBJ databases">
        <title>Human intestinal bacterial collection.</title>
        <authorList>
            <person name="Pauvert C."/>
            <person name="Hitch T.C.A."/>
            <person name="Clavel T."/>
        </authorList>
    </citation>
    <scope>NUCLEOTIDE SEQUENCE [LARGE SCALE GENOMIC DNA]</scope>
    <source>
        <strain evidence="10 11">CLA-JM-H11</strain>
    </source>
</reference>
<feature type="domain" description="Protein kinase" evidence="8">
    <location>
        <begin position="56"/>
        <end position="328"/>
    </location>
</feature>
<dbReference type="SUPFAM" id="SSF56112">
    <property type="entry name" value="Protein kinase-like (PK-like)"/>
    <property type="match status" value="1"/>
</dbReference>
<feature type="region of interest" description="Disordered" evidence="6">
    <location>
        <begin position="537"/>
        <end position="573"/>
    </location>
</feature>
<name>A0ABV1GIB7_9FIRM</name>
<gene>
    <name evidence="10" type="ORF">WMO24_12675</name>
</gene>
<evidence type="ECO:0000259" key="9">
    <source>
        <dbReference type="PROSITE" id="PS51178"/>
    </source>
</evidence>
<dbReference type="EC" id="2.7.11.1" evidence="1"/>
<keyword evidence="3" id="KW-0547">Nucleotide-binding</keyword>
<dbReference type="InterPro" id="IPR050660">
    <property type="entry name" value="NEK_Ser/Thr_kinase"/>
</dbReference>
<dbReference type="Pfam" id="PF03793">
    <property type="entry name" value="PASTA"/>
    <property type="match status" value="2"/>
</dbReference>
<dbReference type="Gene3D" id="3.30.200.20">
    <property type="entry name" value="Phosphorylase Kinase, domain 1"/>
    <property type="match status" value="1"/>
</dbReference>
<organism evidence="10 11">
    <name type="scientific">Ruthenibacterium intestinale</name>
    <dbReference type="NCBI Taxonomy" id="3133163"/>
    <lineage>
        <taxon>Bacteria</taxon>
        <taxon>Bacillati</taxon>
        <taxon>Bacillota</taxon>
        <taxon>Clostridia</taxon>
        <taxon>Eubacteriales</taxon>
        <taxon>Oscillospiraceae</taxon>
        <taxon>Ruthenibacterium</taxon>
    </lineage>
</organism>
<dbReference type="PANTHER" id="PTHR43671">
    <property type="entry name" value="SERINE/THREONINE-PROTEIN KINASE NEK"/>
    <property type="match status" value="1"/>
</dbReference>
<dbReference type="SMART" id="SM00740">
    <property type="entry name" value="PASTA"/>
    <property type="match status" value="2"/>
</dbReference>
<keyword evidence="7" id="KW-0812">Transmembrane</keyword>
<evidence type="ECO:0000259" key="8">
    <source>
        <dbReference type="PROSITE" id="PS50011"/>
    </source>
</evidence>
<dbReference type="RefSeq" id="WP_349216789.1">
    <property type="nucleotide sequence ID" value="NZ_JBBMFA010000105.1"/>
</dbReference>
<keyword evidence="2" id="KW-0808">Transferase</keyword>
<dbReference type="PANTHER" id="PTHR43671:SF13">
    <property type="entry name" value="SERINE_THREONINE-PROTEIN KINASE NEK2"/>
    <property type="match status" value="1"/>
</dbReference>
<dbReference type="Proteomes" id="UP001477672">
    <property type="component" value="Unassembled WGS sequence"/>
</dbReference>
<dbReference type="EMBL" id="JBBMFA010000105">
    <property type="protein sequence ID" value="MEQ2521278.1"/>
    <property type="molecule type" value="Genomic_DNA"/>
</dbReference>
<keyword evidence="7" id="KW-0472">Membrane</keyword>
<sequence>MDRERKVTALPNQIICDNCMSCVDEGLAECPFCGAKFENRNPRGTLPAYSLLAGRYTIGACIAVDGEGVTYQAIDVTNAHRVVIKEYVPVTMCAARTREGAVVPRAGKEVMFKTTRMDFVDLYRSLVTLGRTEGLVTVLDLVETNNTAYAVREPDEGETLQAYLDAREEPLTQEEALMLLRPVVYGVEAMHRMGLLHRGISPETVFITPAGAKLSGYATLGLRNAGGELKSQLVDGYAAPEQYAVAEFDGKYTDIYSLGALFYRALTGHTPLAANLRRMNDNMLPAHRVNRELPGYVSTAIGRAMRLNPSERPQSASDLLAAITTPTRLDSKFHLTSRQWKFVAIAAGGLLLVILLSVWAILSAVGGGEESSSSSVSTSASASQSQSSSAQSSSSQSVAEKVSVPNFVGNLYQDIIDSDTYKETFLFTTEYEYSDDYDEGKVIRQEPAFGTKVSPGATIKLYVSKGPEYATIPTNIVGLSKGDAQQLLRENNILFEIVETDNPDGKYTAYTVVKTEPEVGQKVKMNETVVKVYVAKEATSTSSESTPPPASSSSSSQDGTTSSSSSDGQTPSA</sequence>
<proteinExistence type="predicted"/>
<protein>
    <recommendedName>
        <fullName evidence="1">non-specific serine/threonine protein kinase</fullName>
        <ecNumber evidence="1">2.7.11.1</ecNumber>
    </recommendedName>
</protein>
<keyword evidence="7" id="KW-1133">Transmembrane helix</keyword>
<keyword evidence="5" id="KW-0067">ATP-binding</keyword>
<keyword evidence="4" id="KW-0418">Kinase</keyword>
<evidence type="ECO:0000313" key="10">
    <source>
        <dbReference type="EMBL" id="MEQ2521278.1"/>
    </source>
</evidence>
<feature type="transmembrane region" description="Helical" evidence="7">
    <location>
        <begin position="342"/>
        <end position="362"/>
    </location>
</feature>
<dbReference type="InterPro" id="IPR005543">
    <property type="entry name" value="PASTA_dom"/>
</dbReference>
<feature type="region of interest" description="Disordered" evidence="6">
    <location>
        <begin position="370"/>
        <end position="395"/>
    </location>
</feature>
<evidence type="ECO:0000256" key="2">
    <source>
        <dbReference type="ARBA" id="ARBA00022679"/>
    </source>
</evidence>
<feature type="domain" description="PASTA" evidence="9">
    <location>
        <begin position="398"/>
        <end position="465"/>
    </location>
</feature>
<dbReference type="Gene3D" id="3.30.10.20">
    <property type="match status" value="2"/>
</dbReference>
<evidence type="ECO:0000256" key="1">
    <source>
        <dbReference type="ARBA" id="ARBA00012513"/>
    </source>
</evidence>